<evidence type="ECO:0000313" key="4">
    <source>
        <dbReference type="EMBL" id="KAL0947154.1"/>
    </source>
</evidence>
<evidence type="ECO:0000256" key="1">
    <source>
        <dbReference type="ARBA" id="ARBA00008724"/>
    </source>
</evidence>
<feature type="domain" description="TACO1/YebC-like N-terminal" evidence="3">
    <location>
        <begin position="29"/>
        <end position="101"/>
    </location>
</feature>
<comment type="similarity">
    <text evidence="1">Belongs to the TACO1 family.</text>
</comment>
<dbReference type="Gene3D" id="1.10.10.200">
    <property type="match status" value="1"/>
</dbReference>
<dbReference type="Gene3D" id="3.30.70.980">
    <property type="match status" value="2"/>
</dbReference>
<accession>A0ABR3IV67</accession>
<gene>
    <name evidence="4" type="ORF">HGRIS_013281</name>
</gene>
<dbReference type="HAMAP" id="MF_00693">
    <property type="entry name" value="Transcrip_reg_TACO1"/>
    <property type="match status" value="1"/>
</dbReference>
<dbReference type="SUPFAM" id="SSF75625">
    <property type="entry name" value="YebC-like"/>
    <property type="match status" value="1"/>
</dbReference>
<keyword evidence="5" id="KW-1185">Reference proteome</keyword>
<name>A0ABR3IV67_9AGAR</name>
<evidence type="ECO:0000259" key="3">
    <source>
        <dbReference type="Pfam" id="PF20772"/>
    </source>
</evidence>
<reference evidence="5" key="1">
    <citation type="submission" date="2024-06" db="EMBL/GenBank/DDBJ databases">
        <title>Multi-omics analyses provide insights into the biosynthesis of the anticancer antibiotic pleurotin in Hohenbuehelia grisea.</title>
        <authorList>
            <person name="Weaver J.A."/>
            <person name="Alberti F."/>
        </authorList>
    </citation>
    <scope>NUCLEOTIDE SEQUENCE [LARGE SCALE GENOMIC DNA]</scope>
    <source>
        <strain evidence="5">T-177</strain>
    </source>
</reference>
<dbReference type="PANTHER" id="PTHR12532:SF0">
    <property type="entry name" value="TRANSLATIONAL ACTIVATOR OF CYTOCHROME C OXIDASE 1"/>
    <property type="match status" value="1"/>
</dbReference>
<dbReference type="InterPro" id="IPR029072">
    <property type="entry name" value="YebC-like"/>
</dbReference>
<dbReference type="InterPro" id="IPR048300">
    <property type="entry name" value="TACO1_YebC-like_2nd/3rd_dom"/>
</dbReference>
<dbReference type="Pfam" id="PF01709">
    <property type="entry name" value="Transcrip_reg"/>
    <property type="match status" value="1"/>
</dbReference>
<dbReference type="PANTHER" id="PTHR12532">
    <property type="entry name" value="TRANSLATIONAL ACTIVATOR OF CYTOCHROME C OXIDASE 1"/>
    <property type="match status" value="1"/>
</dbReference>
<proteinExistence type="inferred from homology"/>
<dbReference type="InterPro" id="IPR049083">
    <property type="entry name" value="TACO1_YebC_N"/>
</dbReference>
<dbReference type="Proteomes" id="UP001556367">
    <property type="component" value="Unassembled WGS sequence"/>
</dbReference>
<comment type="caution">
    <text evidence="4">The sequence shown here is derived from an EMBL/GenBank/DDBJ whole genome shotgun (WGS) entry which is preliminary data.</text>
</comment>
<protein>
    <recommendedName>
        <fullName evidence="6">Transcriptional regulatory protein</fullName>
    </recommendedName>
</protein>
<evidence type="ECO:0000313" key="5">
    <source>
        <dbReference type="Proteomes" id="UP001556367"/>
    </source>
</evidence>
<evidence type="ECO:0000259" key="2">
    <source>
        <dbReference type="Pfam" id="PF01709"/>
    </source>
</evidence>
<feature type="domain" description="TACO1/YebC-like second and third" evidence="2">
    <location>
        <begin position="108"/>
        <end position="268"/>
    </location>
</feature>
<organism evidence="4 5">
    <name type="scientific">Hohenbuehelia grisea</name>
    <dbReference type="NCBI Taxonomy" id="104357"/>
    <lineage>
        <taxon>Eukaryota</taxon>
        <taxon>Fungi</taxon>
        <taxon>Dikarya</taxon>
        <taxon>Basidiomycota</taxon>
        <taxon>Agaricomycotina</taxon>
        <taxon>Agaricomycetes</taxon>
        <taxon>Agaricomycetidae</taxon>
        <taxon>Agaricales</taxon>
        <taxon>Pleurotineae</taxon>
        <taxon>Pleurotaceae</taxon>
        <taxon>Hohenbuehelia</taxon>
    </lineage>
</organism>
<dbReference type="EMBL" id="JASNQZ010000015">
    <property type="protein sequence ID" value="KAL0947154.1"/>
    <property type="molecule type" value="Genomic_DNA"/>
</dbReference>
<dbReference type="InterPro" id="IPR002876">
    <property type="entry name" value="Transcrip_reg_TACO1-like"/>
</dbReference>
<dbReference type="InterPro" id="IPR026564">
    <property type="entry name" value="Transcrip_reg_TACO1-like_dom3"/>
</dbReference>
<dbReference type="Pfam" id="PF20772">
    <property type="entry name" value="TACO1_YebC_N"/>
    <property type="match status" value="1"/>
</dbReference>
<dbReference type="InterPro" id="IPR017856">
    <property type="entry name" value="Integrase-like_N"/>
</dbReference>
<evidence type="ECO:0008006" key="6">
    <source>
        <dbReference type="Google" id="ProtNLM"/>
    </source>
</evidence>
<sequence>MSTFRSATAFVHQIRRSIFATPAVQAGHNKWSKIKQKKGILDAQKSAIYGKARRDIVVAIRSGGSDDPAKNITLAGVLQRAKAQGVPKENIESALLKGSGKEKGGGQHLVYEALAYNSVGIIIECLTDNTNRTLHNVRSILTTHDARFAPVKFMFRREGNVRLALTNASEERLEKIIEKALGAGATDFEDTEVGEGEARHLKFSCEVADLFPVTNAVAAPDEGVEITGSELIYTPVEAGAEVDEETRAKLSDLTQELEDDDDTIRVWTTHAT</sequence>